<dbReference type="AlphaFoldDB" id="A0A1I1AN30"/>
<evidence type="ECO:0000259" key="1">
    <source>
        <dbReference type="Pfam" id="PF07287"/>
    </source>
</evidence>
<evidence type="ECO:0000313" key="2">
    <source>
        <dbReference type="EMBL" id="SFB37733.1"/>
    </source>
</evidence>
<dbReference type="InterPro" id="IPR010839">
    <property type="entry name" value="AtuA_N"/>
</dbReference>
<dbReference type="RefSeq" id="WP_090241369.1">
    <property type="nucleotide sequence ID" value="NZ_FOJW01000021.1"/>
</dbReference>
<gene>
    <name evidence="2" type="ORF">SAMN04488072_12127</name>
</gene>
<keyword evidence="3" id="KW-1185">Reference proteome</keyword>
<dbReference type="OrthoDB" id="9763456at2"/>
<proteinExistence type="predicted"/>
<dbReference type="Proteomes" id="UP000198642">
    <property type="component" value="Unassembled WGS sequence"/>
</dbReference>
<reference evidence="2 3" key="1">
    <citation type="submission" date="2016-10" db="EMBL/GenBank/DDBJ databases">
        <authorList>
            <person name="de Groot N.N."/>
        </authorList>
    </citation>
    <scope>NUCLEOTIDE SEQUENCE [LARGE SCALE GENOMIC DNA]</scope>
    <source>
        <strain evidence="2 3">CGMCC 1.3702</strain>
    </source>
</reference>
<feature type="domain" description="Acyclic terpene utilisation N-terminal" evidence="1">
    <location>
        <begin position="60"/>
        <end position="208"/>
    </location>
</feature>
<sequence length="459" mass="51040">MHEVRAVSTSGILGYGFPEESLNSCMEKKPHFIACDAGSTDAGPYYLGSEESFVSREAVKRDLRLMINAGKEHNVPVIVGSAGGSGCNKGVDDFRHIISNIVRENDYSFKVAWIYSEPNRPDLIEKCIAGKIHPIGSSENLSSETLQSLHRVVGMMGPEPIIKALEQRADVIVTGRATDASVFAAYPLWQGVNPDTAWHSAKIIECGAATAHPKSHDCIMTYIRNENFTIETPNPDKTLPWKNVAAHNMYENVSPFHLYEPGGILDTSNAQYLQVNERKVKVTGSKFITNNPYTVKLEGVEKIGYRSICLAGIRDPILINRIDDYQTFIEQELERKIKSIDPTIHSDDYKLTIHRYGLDGVLGPLEFAPRKPHEIALLLDLIADSPERSKAFLAAARTLVLHSHFEGRLTISGNVAFPFSPPDIYVGEVYRFSLNHVVELDDPLELFEVQVEEVGVVHD</sequence>
<dbReference type="STRING" id="237679.SAMN04488072_12127"/>
<evidence type="ECO:0000313" key="3">
    <source>
        <dbReference type="Proteomes" id="UP000198642"/>
    </source>
</evidence>
<organism evidence="2 3">
    <name type="scientific">Lentibacillus halodurans</name>
    <dbReference type="NCBI Taxonomy" id="237679"/>
    <lineage>
        <taxon>Bacteria</taxon>
        <taxon>Bacillati</taxon>
        <taxon>Bacillota</taxon>
        <taxon>Bacilli</taxon>
        <taxon>Bacillales</taxon>
        <taxon>Bacillaceae</taxon>
        <taxon>Lentibacillus</taxon>
    </lineage>
</organism>
<dbReference type="EMBL" id="FOJW01000021">
    <property type="protein sequence ID" value="SFB37733.1"/>
    <property type="molecule type" value="Genomic_DNA"/>
</dbReference>
<accession>A0A1I1AN30</accession>
<dbReference type="Pfam" id="PF07287">
    <property type="entry name" value="AtuA"/>
    <property type="match status" value="2"/>
</dbReference>
<protein>
    <recommendedName>
        <fullName evidence="1">Acyclic terpene utilisation N-terminal domain-containing protein</fullName>
    </recommendedName>
</protein>
<feature type="domain" description="Acyclic terpene utilisation N-terminal" evidence="1">
    <location>
        <begin position="242"/>
        <end position="401"/>
    </location>
</feature>
<name>A0A1I1AN30_9BACI</name>